<feature type="region of interest" description="Disordered" evidence="10">
    <location>
        <begin position="285"/>
        <end position="388"/>
    </location>
</feature>
<comment type="subcellular location">
    <subcellularLocation>
        <location evidence="1">Cytoplasm</location>
        <location evidence="1">Cytosol</location>
    </subcellularLocation>
</comment>
<keyword evidence="4" id="KW-0396">Initiation factor</keyword>
<feature type="region of interest" description="Disordered" evidence="10">
    <location>
        <begin position="38"/>
        <end position="74"/>
    </location>
</feature>
<evidence type="ECO:0000256" key="6">
    <source>
        <dbReference type="ARBA" id="ARBA00044147"/>
    </source>
</evidence>
<protein>
    <recommendedName>
        <fullName evidence="6">Translation initiation factor eIF2B subunit delta</fullName>
    </recommendedName>
    <alternativeName>
        <fullName evidence="7">eIF2B GDP-GTP exchange factor subunit delta</fullName>
    </alternativeName>
</protein>
<evidence type="ECO:0000256" key="8">
    <source>
        <dbReference type="ARBA" id="ARBA00046432"/>
    </source>
</evidence>
<sequence length="738" mass="86140">MENQIDKKKKNYTPEQEQLYQNYLKQKSQELQNQIDNLTNKQEQNSISSDEKKALEKLKKEQQQQIKAQEKKAQFEQEIQKLEALGEDRSKEEEVEYKKILKKKKNEDTKEENDKYRIITELVKKQAQNQDNQEQQKGQVNEEKSKQSVGQMENKEQKPDKHKKQYTQEQEELYNQYIESLVKNQNELIADLEEKQKVGKINEQEKKTLDKEQKAKIQREKAQEKLKKQEDEIKQLEDLGSDRSKEQDVEYKKLSKKIGAEKTKLENDKFRIINQLIKGEISLNQEQSQKQETQPNIKKQNKQQDDIKQKESSKQQQQKQQQQQNKQVTFKGEQKSILKKENNNNKNQKKNKATSNGSLMPEHLQSQYLKSTSQIKQSKQNPQSDIHKNTHPALIELGVKFSNDIIIGSNKRCEEYLKTICIIVQSINTENKDDFIQQLGDLLNETQEQLQTFRSISEGMNTAYNFCKNLQNLLKTGSRELANELTVQNLKDWFCNYVQSFIDIKITKADRQIIELGQHLVKDGDVIMVYARSQIVENLLIKCHQNGQNFQIIVVDNSPYNEGKQLLKNLTNAGIECMYTMLSNSSYFIKKVNKIFVGASTMLSNGSLVSRVGTALLSCIANDYRKPFHVFCESYKFSEKTYLDSLNWNEFSDNIQNSNQNNSKISNNNIQNQPENKQKSPFQNISYLNLRYDITSSENINMLVTEYGKVPSHSVPHIIREFSKYGQIGRIDLPIPQK</sequence>
<feature type="compositionally biased region" description="Basic and acidic residues" evidence="10">
    <location>
        <begin position="332"/>
        <end position="343"/>
    </location>
</feature>
<evidence type="ECO:0000256" key="3">
    <source>
        <dbReference type="ARBA" id="ARBA00022490"/>
    </source>
</evidence>
<evidence type="ECO:0000256" key="7">
    <source>
        <dbReference type="ARBA" id="ARBA00044356"/>
    </source>
</evidence>
<feature type="compositionally biased region" description="Low complexity" evidence="10">
    <location>
        <begin position="659"/>
        <end position="673"/>
    </location>
</feature>
<name>A0A0V0R9E7_PSEPJ</name>
<dbReference type="InterPro" id="IPR042529">
    <property type="entry name" value="IF_2B-like_C"/>
</dbReference>
<dbReference type="PANTHER" id="PTHR10233:SF14">
    <property type="entry name" value="TRANSLATION INITIATION FACTOR EIF-2B SUBUNIT DELTA"/>
    <property type="match status" value="1"/>
</dbReference>
<dbReference type="Pfam" id="PF01008">
    <property type="entry name" value="IF-2B"/>
    <property type="match status" value="1"/>
</dbReference>
<dbReference type="Proteomes" id="UP000054937">
    <property type="component" value="Unassembled WGS sequence"/>
</dbReference>
<comment type="subunit">
    <text evidence="8">Component of the translation initiation factor 2B (eIF2B) complex which is a heterodecamer of two sets of five different subunits: alpha, beta, gamma, delta and epsilon. Subunits alpha, beta and delta comprise a regulatory subcomplex and subunits epsilon and gamma comprise a catalytic subcomplex. Within the complex, the hexameric regulatory complex resides at the center, with the two heterodimeric catalytic subcomplexes bound on opposite sides.</text>
</comment>
<keyword evidence="12" id="KW-1185">Reference proteome</keyword>
<keyword evidence="3" id="KW-0963">Cytoplasm</keyword>
<evidence type="ECO:0000256" key="5">
    <source>
        <dbReference type="ARBA" id="ARBA00022917"/>
    </source>
</evidence>
<dbReference type="InParanoid" id="A0A0V0R9E7"/>
<evidence type="ECO:0000256" key="2">
    <source>
        <dbReference type="ARBA" id="ARBA00007251"/>
    </source>
</evidence>
<keyword evidence="5" id="KW-0648">Protein biosynthesis</keyword>
<comment type="caution">
    <text evidence="11">The sequence shown here is derived from an EMBL/GenBank/DDBJ whole genome shotgun (WGS) entry which is preliminary data.</text>
</comment>
<feature type="region of interest" description="Disordered" evidence="10">
    <location>
        <begin position="659"/>
        <end position="679"/>
    </location>
</feature>
<dbReference type="AlphaFoldDB" id="A0A0V0R9E7"/>
<feature type="compositionally biased region" description="Polar residues" evidence="10">
    <location>
        <begin position="38"/>
        <end position="48"/>
    </location>
</feature>
<proteinExistence type="inferred from homology"/>
<evidence type="ECO:0000256" key="9">
    <source>
        <dbReference type="RuleBase" id="RU003814"/>
    </source>
</evidence>
<reference evidence="11 12" key="1">
    <citation type="journal article" date="2015" name="Sci. Rep.">
        <title>Genome of the facultative scuticociliatosis pathogen Pseudocohnilembus persalinus provides insight into its virulence through horizontal gene transfer.</title>
        <authorList>
            <person name="Xiong J."/>
            <person name="Wang G."/>
            <person name="Cheng J."/>
            <person name="Tian M."/>
            <person name="Pan X."/>
            <person name="Warren A."/>
            <person name="Jiang C."/>
            <person name="Yuan D."/>
            <person name="Miao W."/>
        </authorList>
    </citation>
    <scope>NUCLEOTIDE SEQUENCE [LARGE SCALE GENOMIC DNA]</scope>
    <source>
        <strain evidence="11">36N120E</strain>
    </source>
</reference>
<feature type="compositionally biased region" description="Polar residues" evidence="10">
    <location>
        <begin position="353"/>
        <end position="384"/>
    </location>
</feature>
<evidence type="ECO:0000313" key="11">
    <source>
        <dbReference type="EMBL" id="KRX11113.1"/>
    </source>
</evidence>
<dbReference type="SUPFAM" id="SSF100950">
    <property type="entry name" value="NagB/RpiA/CoA transferase-like"/>
    <property type="match status" value="1"/>
</dbReference>
<feature type="compositionally biased region" description="Basic and acidic residues" evidence="10">
    <location>
        <begin position="49"/>
        <end position="74"/>
    </location>
</feature>
<dbReference type="GO" id="GO:0003743">
    <property type="term" value="F:translation initiation factor activity"/>
    <property type="evidence" value="ECO:0007669"/>
    <property type="project" value="UniProtKB-KW"/>
</dbReference>
<feature type="region of interest" description="Disordered" evidence="10">
    <location>
        <begin position="123"/>
        <end position="169"/>
    </location>
</feature>
<organism evidence="11 12">
    <name type="scientific">Pseudocohnilembus persalinus</name>
    <name type="common">Ciliate</name>
    <dbReference type="NCBI Taxonomy" id="266149"/>
    <lineage>
        <taxon>Eukaryota</taxon>
        <taxon>Sar</taxon>
        <taxon>Alveolata</taxon>
        <taxon>Ciliophora</taxon>
        <taxon>Intramacronucleata</taxon>
        <taxon>Oligohymenophorea</taxon>
        <taxon>Scuticociliatia</taxon>
        <taxon>Philasterida</taxon>
        <taxon>Pseudocohnilembidae</taxon>
        <taxon>Pseudocohnilembus</taxon>
    </lineage>
</organism>
<feature type="region of interest" description="Disordered" evidence="10">
    <location>
        <begin position="193"/>
        <end position="265"/>
    </location>
</feature>
<dbReference type="OrthoDB" id="10254737at2759"/>
<comment type="similarity">
    <text evidence="2 9">Belongs to the eIF-2B alpha/beta/delta subunits family.</text>
</comment>
<feature type="compositionally biased region" description="Low complexity" evidence="10">
    <location>
        <begin position="314"/>
        <end position="327"/>
    </location>
</feature>
<dbReference type="GO" id="GO:0005829">
    <property type="term" value="C:cytosol"/>
    <property type="evidence" value="ECO:0007669"/>
    <property type="project" value="UniProtKB-SubCell"/>
</dbReference>
<feature type="compositionally biased region" description="Polar residues" evidence="10">
    <location>
        <begin position="285"/>
        <end position="295"/>
    </location>
</feature>
<dbReference type="Gene3D" id="3.40.50.10470">
    <property type="entry name" value="Translation initiation factor eif-2b, domain 2"/>
    <property type="match status" value="1"/>
</dbReference>
<feature type="compositionally biased region" description="Low complexity" evidence="10">
    <location>
        <begin position="125"/>
        <end position="139"/>
    </location>
</feature>
<dbReference type="InterPro" id="IPR000649">
    <property type="entry name" value="IF-2B-related"/>
</dbReference>
<evidence type="ECO:0000256" key="1">
    <source>
        <dbReference type="ARBA" id="ARBA00004514"/>
    </source>
</evidence>
<evidence type="ECO:0000313" key="12">
    <source>
        <dbReference type="Proteomes" id="UP000054937"/>
    </source>
</evidence>
<feature type="compositionally biased region" description="Basic and acidic residues" evidence="10">
    <location>
        <begin position="302"/>
        <end position="313"/>
    </location>
</feature>
<evidence type="ECO:0000256" key="4">
    <source>
        <dbReference type="ARBA" id="ARBA00022540"/>
    </source>
</evidence>
<evidence type="ECO:0000256" key="10">
    <source>
        <dbReference type="SAM" id="MobiDB-lite"/>
    </source>
</evidence>
<accession>A0A0V0R9E7</accession>
<dbReference type="EMBL" id="LDAU01000007">
    <property type="protein sequence ID" value="KRX11113.1"/>
    <property type="molecule type" value="Genomic_DNA"/>
</dbReference>
<gene>
    <name evidence="11" type="ORF">PPERSA_05222</name>
</gene>
<dbReference type="PANTHER" id="PTHR10233">
    <property type="entry name" value="TRANSLATION INITIATION FACTOR EIF-2B"/>
    <property type="match status" value="1"/>
</dbReference>
<dbReference type="InterPro" id="IPR037171">
    <property type="entry name" value="NagB/RpiA_transferase-like"/>
</dbReference>